<dbReference type="InterPro" id="IPR015943">
    <property type="entry name" value="WD40/YVTN_repeat-like_dom_sf"/>
</dbReference>
<gene>
    <name evidence="2" type="ORF">FC48_GL000195</name>
</gene>
<sequence length="344" mass="37767">MNGGIFLKEQIYFGTYTKKTSQGIYHAFLDTDTAQVSTPQVAITVENPTYLTITDQTLLTVAKEGPLGGIAAYELADDSYVLTDDALVAGPNPCYVAFDKKRSLVYTANYHKGQIDVYRLNNDKTLTLCDSVVQTGYGPRKEQDGSHVHYTDLTPDGRLAVVDLGNDTVSTYDISAEGKLAPVSILKTKAGLGPRHLVFAPDKKTAYLVGELSSTVSVLDYDLTTGAFYLRQTVSTIPDDWTEHNGAAAIRISNDGRFVYVSNRGHNSLAVFEVLDGELKLIQHLTTHGDFPRDFALDPTERFILVANQNTDNATLYTRDQETGLLACCQKDIPLPEGVCVYFK</sequence>
<dbReference type="GO" id="GO:0017057">
    <property type="term" value="F:6-phosphogluconolactonase activity"/>
    <property type="evidence" value="ECO:0007669"/>
    <property type="project" value="TreeGrafter"/>
</dbReference>
<dbReference type="EMBL" id="AYYN01000080">
    <property type="protein sequence ID" value="KRM75017.1"/>
    <property type="molecule type" value="Genomic_DNA"/>
</dbReference>
<dbReference type="PANTHER" id="PTHR30344:SF1">
    <property type="entry name" value="6-PHOSPHOGLUCONOLACTONASE"/>
    <property type="match status" value="1"/>
</dbReference>
<comment type="similarity">
    <text evidence="1">Belongs to the cycloisomerase 2 family.</text>
</comment>
<dbReference type="Pfam" id="PF10282">
    <property type="entry name" value="Lactonase"/>
    <property type="match status" value="1"/>
</dbReference>
<evidence type="ECO:0000313" key="3">
    <source>
        <dbReference type="Proteomes" id="UP000051612"/>
    </source>
</evidence>
<evidence type="ECO:0008006" key="4">
    <source>
        <dbReference type="Google" id="ProtNLM"/>
    </source>
</evidence>
<proteinExistence type="inferred from homology"/>
<dbReference type="InterPro" id="IPR019405">
    <property type="entry name" value="Lactonase_7-beta_prop"/>
</dbReference>
<dbReference type="InterPro" id="IPR050282">
    <property type="entry name" value="Cycloisomerase_2"/>
</dbReference>
<comment type="caution">
    <text evidence="2">The sequence shown here is derived from an EMBL/GenBank/DDBJ whole genome shotgun (WGS) entry which is preliminary data.</text>
</comment>
<dbReference type="SUPFAM" id="SSF51004">
    <property type="entry name" value="C-terminal (heme d1) domain of cytochrome cd1-nitrite reductase"/>
    <property type="match status" value="1"/>
</dbReference>
<protein>
    <recommendedName>
        <fullName evidence="4">6-phosphogluconolactonase</fullName>
    </recommendedName>
</protein>
<dbReference type="Proteomes" id="UP000051612">
    <property type="component" value="Unassembled WGS sequence"/>
</dbReference>
<reference evidence="2 3" key="1">
    <citation type="journal article" date="2015" name="Genome Announc.">
        <title>Expanding the biotechnology potential of lactobacilli through comparative genomics of 213 strains and associated genera.</title>
        <authorList>
            <person name="Sun Z."/>
            <person name="Harris H.M."/>
            <person name="McCann A."/>
            <person name="Guo C."/>
            <person name="Argimon S."/>
            <person name="Zhang W."/>
            <person name="Yang X."/>
            <person name="Jeffery I.B."/>
            <person name="Cooney J.C."/>
            <person name="Kagawa T.F."/>
            <person name="Liu W."/>
            <person name="Song Y."/>
            <person name="Salvetti E."/>
            <person name="Wrobel A."/>
            <person name="Rasinkangas P."/>
            <person name="Parkhill J."/>
            <person name="Rea M.C."/>
            <person name="O'Sullivan O."/>
            <person name="Ritari J."/>
            <person name="Douillard F.P."/>
            <person name="Paul Ross R."/>
            <person name="Yang R."/>
            <person name="Briner A.E."/>
            <person name="Felis G.E."/>
            <person name="de Vos W.M."/>
            <person name="Barrangou R."/>
            <person name="Klaenhammer T.R."/>
            <person name="Caufield P.W."/>
            <person name="Cui Y."/>
            <person name="Zhang H."/>
            <person name="O'Toole P.W."/>
        </authorList>
    </citation>
    <scope>NUCLEOTIDE SEQUENCE [LARGE SCALE GENOMIC DNA]</scope>
    <source>
        <strain evidence="2 3">DSM 20452</strain>
    </source>
</reference>
<name>A0A0R2BF46_9LACO</name>
<evidence type="ECO:0000256" key="1">
    <source>
        <dbReference type="ARBA" id="ARBA00005564"/>
    </source>
</evidence>
<dbReference type="AlphaFoldDB" id="A0A0R2BF46"/>
<dbReference type="GO" id="GO:0005829">
    <property type="term" value="C:cytosol"/>
    <property type="evidence" value="ECO:0007669"/>
    <property type="project" value="TreeGrafter"/>
</dbReference>
<accession>A0A0R2BF46</accession>
<dbReference type="PANTHER" id="PTHR30344">
    <property type="entry name" value="6-PHOSPHOGLUCONOLACTONASE-RELATED"/>
    <property type="match status" value="1"/>
</dbReference>
<organism evidence="2 3">
    <name type="scientific">Ligilactobacillus murinus DSM 20452 = NBRC 14221</name>
    <dbReference type="NCBI Taxonomy" id="1423772"/>
    <lineage>
        <taxon>Bacteria</taxon>
        <taxon>Bacillati</taxon>
        <taxon>Bacillota</taxon>
        <taxon>Bacilli</taxon>
        <taxon>Lactobacillales</taxon>
        <taxon>Lactobacillaceae</taxon>
        <taxon>Ligilactobacillus</taxon>
    </lineage>
</organism>
<dbReference type="PATRIC" id="fig|1423772.3.peg.218"/>
<dbReference type="Gene3D" id="2.130.10.10">
    <property type="entry name" value="YVTN repeat-like/Quinoprotein amine dehydrogenase"/>
    <property type="match status" value="1"/>
</dbReference>
<evidence type="ECO:0000313" key="2">
    <source>
        <dbReference type="EMBL" id="KRM75017.1"/>
    </source>
</evidence>
<dbReference type="InterPro" id="IPR011048">
    <property type="entry name" value="Haem_d1_sf"/>
</dbReference>